<proteinExistence type="predicted"/>
<dbReference type="EMBL" id="JAVHJL010000013">
    <property type="protein sequence ID" value="KAK6495418.1"/>
    <property type="molecule type" value="Genomic_DNA"/>
</dbReference>
<accession>A0AAV9VRC5</accession>
<organism evidence="3 4">
    <name type="scientific">Arthrobotrys musiformis</name>
    <dbReference type="NCBI Taxonomy" id="47236"/>
    <lineage>
        <taxon>Eukaryota</taxon>
        <taxon>Fungi</taxon>
        <taxon>Dikarya</taxon>
        <taxon>Ascomycota</taxon>
        <taxon>Pezizomycotina</taxon>
        <taxon>Orbiliomycetes</taxon>
        <taxon>Orbiliales</taxon>
        <taxon>Orbiliaceae</taxon>
        <taxon>Arthrobotrys</taxon>
    </lineage>
</organism>
<feature type="compositionally biased region" description="Polar residues" evidence="2">
    <location>
        <begin position="331"/>
        <end position="359"/>
    </location>
</feature>
<sequence>MRSVIARQGQPASLPIGWHRRFLVCFFGGPNSKGLYTTWPGPVPDLFVCLSFLGLTFIRLQSDDEVADWINYFRVPGKDQSWTGPTLEALTDDESSDASLAVIKVNVREPAPKDIEEDIEEEVEEEDNYQENSHHTQDRSGGIQPDEVIEFDIEPQDARPKQTQTRRHSEHHPHHRRDEFAEHRKRPPRYSMSSMPARNGFDPRNHTKYFMETTSTDGIPDSSAFNKFETFDTFDDTASEFTPLPENPRYRARRNMRRSSMNSSVSTRSVQSDTFPMSPSSPHENPADNPSIPSPRKFRRRTSSHASPTSPSDRFRSLSPIADYHPRRVPSPTNTEPLYYRSDSSYAPTTESSNTTWSDYTPPVQPAPRSPGSTVSHTSSRSYVPGSVEPVENVNGDFTVQTVRSFSESAEGRFYKVRWANTWESKSAMRAATESGKYTVKEVLESKYVNGKGLYHVRWEDSWESEQELGDIEPIRVYWQEVAAGRRPQGHRQSFA</sequence>
<feature type="compositionally biased region" description="Basic residues" evidence="2">
    <location>
        <begin position="164"/>
        <end position="175"/>
    </location>
</feature>
<feature type="compositionally biased region" description="Polar residues" evidence="2">
    <location>
        <begin position="273"/>
        <end position="283"/>
    </location>
</feature>
<dbReference type="SUPFAM" id="SSF54160">
    <property type="entry name" value="Chromo domain-like"/>
    <property type="match status" value="1"/>
</dbReference>
<evidence type="ECO:0000256" key="1">
    <source>
        <dbReference type="ARBA" id="ARBA00011353"/>
    </source>
</evidence>
<name>A0AAV9VRC5_9PEZI</name>
<comment type="subunit">
    <text evidence="1">Component of the NuA4 histone acetyltransferase complex.</text>
</comment>
<feature type="compositionally biased region" description="Acidic residues" evidence="2">
    <location>
        <begin position="115"/>
        <end position="129"/>
    </location>
</feature>
<feature type="compositionally biased region" description="Low complexity" evidence="2">
    <location>
        <begin position="258"/>
        <end position="272"/>
    </location>
</feature>
<dbReference type="Proteomes" id="UP001370758">
    <property type="component" value="Unassembled WGS sequence"/>
</dbReference>
<evidence type="ECO:0000313" key="3">
    <source>
        <dbReference type="EMBL" id="KAK6495418.1"/>
    </source>
</evidence>
<dbReference type="CDD" id="cd00024">
    <property type="entry name" value="CD_CSD"/>
    <property type="match status" value="1"/>
</dbReference>
<reference evidence="3 4" key="1">
    <citation type="submission" date="2023-08" db="EMBL/GenBank/DDBJ databases">
        <authorList>
            <person name="Palmer J.M."/>
        </authorList>
    </citation>
    <scope>NUCLEOTIDE SEQUENCE [LARGE SCALE GENOMIC DNA]</scope>
    <source>
        <strain evidence="3 4">TWF481</strain>
    </source>
</reference>
<dbReference type="InterPro" id="IPR016197">
    <property type="entry name" value="Chromo-like_dom_sf"/>
</dbReference>
<feature type="region of interest" description="Disordered" evidence="2">
    <location>
        <begin position="111"/>
        <end position="204"/>
    </location>
</feature>
<evidence type="ECO:0008006" key="5">
    <source>
        <dbReference type="Google" id="ProtNLM"/>
    </source>
</evidence>
<evidence type="ECO:0000256" key="2">
    <source>
        <dbReference type="SAM" id="MobiDB-lite"/>
    </source>
</evidence>
<comment type="caution">
    <text evidence="3">The sequence shown here is derived from an EMBL/GenBank/DDBJ whole genome shotgun (WGS) entry which is preliminary data.</text>
</comment>
<keyword evidence="4" id="KW-1185">Reference proteome</keyword>
<dbReference type="AlphaFoldDB" id="A0AAV9VRC5"/>
<gene>
    <name evidence="3" type="ORF">TWF481_003442</name>
</gene>
<feature type="compositionally biased region" description="Polar residues" evidence="2">
    <location>
        <begin position="371"/>
        <end position="382"/>
    </location>
</feature>
<protein>
    <recommendedName>
        <fullName evidence="5">Chromo domain-containing protein</fullName>
    </recommendedName>
</protein>
<feature type="region of interest" description="Disordered" evidence="2">
    <location>
        <begin position="237"/>
        <end position="388"/>
    </location>
</feature>
<evidence type="ECO:0000313" key="4">
    <source>
        <dbReference type="Proteomes" id="UP001370758"/>
    </source>
</evidence>